<evidence type="ECO:0008006" key="4">
    <source>
        <dbReference type="Google" id="ProtNLM"/>
    </source>
</evidence>
<feature type="transmembrane region" description="Helical" evidence="1">
    <location>
        <begin position="226"/>
        <end position="244"/>
    </location>
</feature>
<keyword evidence="1" id="KW-1133">Transmembrane helix</keyword>
<evidence type="ECO:0000256" key="1">
    <source>
        <dbReference type="SAM" id="Phobius"/>
    </source>
</evidence>
<feature type="transmembrane region" description="Helical" evidence="1">
    <location>
        <begin position="348"/>
        <end position="368"/>
    </location>
</feature>
<evidence type="ECO:0000313" key="2">
    <source>
        <dbReference type="EMBL" id="OGE79824.1"/>
    </source>
</evidence>
<keyword evidence="1" id="KW-0472">Membrane</keyword>
<reference evidence="2 3" key="1">
    <citation type="journal article" date="2016" name="Nat. Commun.">
        <title>Thousands of microbial genomes shed light on interconnected biogeochemical processes in an aquifer system.</title>
        <authorList>
            <person name="Anantharaman K."/>
            <person name="Brown C.T."/>
            <person name="Hug L.A."/>
            <person name="Sharon I."/>
            <person name="Castelle C.J."/>
            <person name="Probst A.J."/>
            <person name="Thomas B.C."/>
            <person name="Singh A."/>
            <person name="Wilkins M.J."/>
            <person name="Karaoz U."/>
            <person name="Brodie E.L."/>
            <person name="Williams K.H."/>
            <person name="Hubbard S.S."/>
            <person name="Banfield J.F."/>
        </authorList>
    </citation>
    <scope>NUCLEOTIDE SEQUENCE [LARGE SCALE GENOMIC DNA]</scope>
</reference>
<feature type="transmembrane region" description="Helical" evidence="1">
    <location>
        <begin position="374"/>
        <end position="394"/>
    </location>
</feature>
<protein>
    <recommendedName>
        <fullName evidence="4">Oligosaccharide repeat unit polymerase</fullName>
    </recommendedName>
</protein>
<feature type="transmembrane region" description="Helical" evidence="1">
    <location>
        <begin position="30"/>
        <end position="48"/>
    </location>
</feature>
<keyword evidence="1" id="KW-0812">Transmembrane</keyword>
<dbReference type="Proteomes" id="UP000176233">
    <property type="component" value="Unassembled WGS sequence"/>
</dbReference>
<proteinExistence type="predicted"/>
<name>A0A1F5NQL5_9BACT</name>
<feature type="transmembrane region" description="Helical" evidence="1">
    <location>
        <begin position="6"/>
        <end position="23"/>
    </location>
</feature>
<feature type="transmembrane region" description="Helical" evidence="1">
    <location>
        <begin position="103"/>
        <end position="122"/>
    </location>
</feature>
<dbReference type="NCBIfam" id="TIGR04370">
    <property type="entry name" value="glyco_rpt_poly"/>
    <property type="match status" value="1"/>
</dbReference>
<evidence type="ECO:0000313" key="3">
    <source>
        <dbReference type="Proteomes" id="UP000176233"/>
    </source>
</evidence>
<feature type="transmembrane region" description="Helical" evidence="1">
    <location>
        <begin position="60"/>
        <end position="82"/>
    </location>
</feature>
<feature type="transmembrane region" description="Helical" evidence="1">
    <location>
        <begin position="182"/>
        <end position="214"/>
    </location>
</feature>
<dbReference type="EMBL" id="MFEJ01000026">
    <property type="protein sequence ID" value="OGE79824.1"/>
    <property type="molecule type" value="Genomic_DNA"/>
</dbReference>
<sequence>MKELLISIFTISSIVSFWQFLRGRVRLSPLWLMLSVWFLAVAISQLRLSTLELVWTGKFWYLIVISLASFVLGVLVFDKVWAKYPWWIKAKFLIREHFSEQKLRWLIYFLFGVSLGALFLFYQKAENFPLLAPDPDAFRFVADEQVPGLINYCAQLARIFIPLSFFLFFYQGFSFRKHWDMVAICLIGIWFLILFASRTQIFFIDLWVMTLYLLMRKPNWRQALKFYPFFLLVSIIVLAAVPLIRQYRSYGPDYLGSITGIDTSHYNKLQKALVPIYVGVSFNQQALLHAWQYYETHPIQQGRVSLDPFTNILGLDQFKSDYDLGAIFYSWWNTGTYLFPFVQDFGEVAFYIIPFLIGGILTLVWKYWQTHPNFLSINLYAYAMFFMVMTVYLSFTVRAEMYLDLALLFVSNLFIIHES</sequence>
<organism evidence="2 3">
    <name type="scientific">Candidatus Doudnabacteria bacterium RIFCSPHIGHO2_01_FULL_45_18</name>
    <dbReference type="NCBI Taxonomy" id="1817823"/>
    <lineage>
        <taxon>Bacteria</taxon>
        <taxon>Candidatus Doudnaibacteriota</taxon>
    </lineage>
</organism>
<feature type="transmembrane region" description="Helical" evidence="1">
    <location>
        <begin position="149"/>
        <end position="170"/>
    </location>
</feature>
<gene>
    <name evidence="2" type="ORF">A2660_03255</name>
</gene>
<dbReference type="AlphaFoldDB" id="A0A1F5NQL5"/>
<accession>A0A1F5NQL5</accession>
<comment type="caution">
    <text evidence="2">The sequence shown here is derived from an EMBL/GenBank/DDBJ whole genome shotgun (WGS) entry which is preliminary data.</text>
</comment>